<dbReference type="STRING" id="268505.A0A2A9P5D8"/>
<dbReference type="GO" id="GO:0006892">
    <property type="term" value="P:post-Golgi vesicle-mediated transport"/>
    <property type="evidence" value="ECO:0007669"/>
    <property type="project" value="TreeGrafter"/>
</dbReference>
<dbReference type="InterPro" id="IPR001757">
    <property type="entry name" value="P_typ_ATPase"/>
</dbReference>
<dbReference type="InterPro" id="IPR023214">
    <property type="entry name" value="HAD_sf"/>
</dbReference>
<dbReference type="NCBIfam" id="TIGR01494">
    <property type="entry name" value="ATPase_P-type"/>
    <property type="match status" value="1"/>
</dbReference>
<keyword evidence="16" id="KW-1185">Reference proteome</keyword>
<evidence type="ECO:0000313" key="15">
    <source>
        <dbReference type="EMBL" id="PFH56082.1"/>
    </source>
</evidence>
<evidence type="ECO:0000256" key="12">
    <source>
        <dbReference type="ARBA" id="ARBA00034036"/>
    </source>
</evidence>
<evidence type="ECO:0000256" key="11">
    <source>
        <dbReference type="ARBA" id="ARBA00023136"/>
    </source>
</evidence>
<organism evidence="15 16">
    <name type="scientific">Ophiocordyceps unilateralis</name>
    <name type="common">Zombie-ant fungus</name>
    <name type="synonym">Torrubia unilateralis</name>
    <dbReference type="NCBI Taxonomy" id="268505"/>
    <lineage>
        <taxon>Eukaryota</taxon>
        <taxon>Fungi</taxon>
        <taxon>Dikarya</taxon>
        <taxon>Ascomycota</taxon>
        <taxon>Pezizomycotina</taxon>
        <taxon>Sordariomycetes</taxon>
        <taxon>Hypocreomycetidae</taxon>
        <taxon>Hypocreales</taxon>
        <taxon>Ophiocordycipitaceae</taxon>
        <taxon>Ophiocordyceps</taxon>
    </lineage>
</organism>
<dbReference type="EC" id="7.6.2.1" evidence="3"/>
<evidence type="ECO:0000259" key="14">
    <source>
        <dbReference type="Pfam" id="PF16212"/>
    </source>
</evidence>
<keyword evidence="9" id="KW-1278">Translocase</keyword>
<dbReference type="GO" id="GO:0046872">
    <property type="term" value="F:metal ion binding"/>
    <property type="evidence" value="ECO:0007669"/>
    <property type="project" value="UniProtKB-KW"/>
</dbReference>
<dbReference type="GO" id="GO:0016887">
    <property type="term" value="F:ATP hydrolysis activity"/>
    <property type="evidence" value="ECO:0007669"/>
    <property type="project" value="InterPro"/>
</dbReference>
<evidence type="ECO:0000256" key="1">
    <source>
        <dbReference type="ARBA" id="ARBA00004141"/>
    </source>
</evidence>
<dbReference type="InterPro" id="IPR023298">
    <property type="entry name" value="ATPase_P-typ_TM_dom_sf"/>
</dbReference>
<dbReference type="Pfam" id="PF16212">
    <property type="entry name" value="PhoLip_ATPase_C"/>
    <property type="match status" value="1"/>
</dbReference>
<feature type="transmembrane region" description="Helical" evidence="13">
    <location>
        <begin position="354"/>
        <end position="379"/>
    </location>
</feature>
<comment type="catalytic activity">
    <reaction evidence="12">
        <text>ATP + H2O + phospholipidSide 1 = ADP + phosphate + phospholipidSide 2.</text>
        <dbReference type="EC" id="7.6.2.1"/>
    </reaction>
</comment>
<evidence type="ECO:0000256" key="9">
    <source>
        <dbReference type="ARBA" id="ARBA00022967"/>
    </source>
</evidence>
<feature type="transmembrane region" description="Helical" evidence="13">
    <location>
        <begin position="399"/>
        <end position="419"/>
    </location>
</feature>
<name>A0A2A9P5D8_OPHUN</name>
<feature type="transmembrane region" description="Helical" evidence="13">
    <location>
        <begin position="323"/>
        <end position="342"/>
    </location>
</feature>
<reference evidence="15 16" key="1">
    <citation type="journal article" date="2015" name="BMC Genomics">
        <title>Gene expression during zombie ant biting behavior reflects the complexity underlying fungal parasitic behavioral manipulation.</title>
        <authorList>
            <person name="de Bekker C."/>
            <person name="Ohm R.A."/>
            <person name="Loreto R.G."/>
            <person name="Sebastian A."/>
            <person name="Albert I."/>
            <person name="Merrow M."/>
            <person name="Brachmann A."/>
            <person name="Hughes D.P."/>
        </authorList>
    </citation>
    <scope>NUCLEOTIDE SEQUENCE [LARGE SCALE GENOMIC DNA]</scope>
    <source>
        <strain evidence="15 16">SC16a</strain>
    </source>
</reference>
<proteinExistence type="inferred from homology"/>
<comment type="caution">
    <text evidence="15">The sequence shown here is derived from an EMBL/GenBank/DDBJ whole genome shotgun (WGS) entry which is preliminary data.</text>
</comment>
<evidence type="ECO:0000256" key="6">
    <source>
        <dbReference type="ARBA" id="ARBA00022741"/>
    </source>
</evidence>
<keyword evidence="7" id="KW-0067">ATP-binding</keyword>
<feature type="domain" description="P-type ATPase C-terminal" evidence="14">
    <location>
        <begin position="178"/>
        <end position="429"/>
    </location>
</feature>
<dbReference type="InterPro" id="IPR032630">
    <property type="entry name" value="P_typ_ATPase_c"/>
</dbReference>
<dbReference type="PANTHER" id="PTHR24092">
    <property type="entry name" value="PROBABLE PHOSPHOLIPID-TRANSPORTING ATPASE"/>
    <property type="match status" value="1"/>
</dbReference>
<dbReference type="GO" id="GO:0032456">
    <property type="term" value="P:endocytic recycling"/>
    <property type="evidence" value="ECO:0007669"/>
    <property type="project" value="TreeGrafter"/>
</dbReference>
<evidence type="ECO:0000256" key="5">
    <source>
        <dbReference type="ARBA" id="ARBA00022723"/>
    </source>
</evidence>
<dbReference type="PANTHER" id="PTHR24092:SF174">
    <property type="entry name" value="PHOSPHOLIPID-TRANSPORTING ATPASE DNF3-RELATED"/>
    <property type="match status" value="1"/>
</dbReference>
<dbReference type="AlphaFoldDB" id="A0A2A9P5D8"/>
<feature type="transmembrane region" description="Helical" evidence="13">
    <location>
        <begin position="291"/>
        <end position="311"/>
    </location>
</feature>
<dbReference type="InterPro" id="IPR036412">
    <property type="entry name" value="HAD-like_sf"/>
</dbReference>
<evidence type="ECO:0000256" key="7">
    <source>
        <dbReference type="ARBA" id="ARBA00022840"/>
    </source>
</evidence>
<dbReference type="GO" id="GO:0140326">
    <property type="term" value="F:ATPase-coupled intramembrane lipid transporter activity"/>
    <property type="evidence" value="ECO:0007669"/>
    <property type="project" value="UniProtKB-EC"/>
</dbReference>
<sequence length="465" mass="50962">MDLELVGATAIEDKLQVGVAETIETLREANIKVWMLTGDKRETAINIGHAAGLCKPSSDVFVLDGPASLTASLRDARPGPATAPTVAVLDGRTLSALVDGDWSDEATQKQFSELVSRVDSIICCRAAPSQKAALVETVRRHQQESMTLAIGDGANDIGMIQAAHIGIGISGREGLQAARVSDYAIAQFRFLSRLLLVHGRWNYLRASRFILASFWKEFLLIITQAHYQRLTGFTAASLFEGWSMMFFNSVMTSLAVLVPGVMDRDLSPRTLLAKPELYAIGQKGQAFNLRLYLGWSAMGVVGSFIVFYIVLGAFGRGMVEEDGSIFAFGHASFTVCVVFINVKLLILECHAKTMVTFFAFVLTMGAWFTMMAGLCAAYVGKIGPKPIRHALTVTFGPSLRWWMTVVAAFTTLLVLELTVQTLRRVYFPSDVDREQRLEKVEAAALRDEEKEEGGGLLGAFWEGRI</sequence>
<evidence type="ECO:0000256" key="2">
    <source>
        <dbReference type="ARBA" id="ARBA00008109"/>
    </source>
</evidence>
<keyword evidence="11 13" id="KW-0472">Membrane</keyword>
<keyword evidence="10 13" id="KW-1133">Transmembrane helix</keyword>
<evidence type="ECO:0000256" key="3">
    <source>
        <dbReference type="ARBA" id="ARBA00012189"/>
    </source>
</evidence>
<dbReference type="SUPFAM" id="SSF81665">
    <property type="entry name" value="Calcium ATPase, transmembrane domain M"/>
    <property type="match status" value="1"/>
</dbReference>
<gene>
    <name evidence="15" type="ORF">XA68_17086</name>
</gene>
<evidence type="ECO:0000256" key="13">
    <source>
        <dbReference type="SAM" id="Phobius"/>
    </source>
</evidence>
<dbReference type="Gene3D" id="3.40.50.1000">
    <property type="entry name" value="HAD superfamily/HAD-like"/>
    <property type="match status" value="1"/>
</dbReference>
<dbReference type="GO" id="GO:0005886">
    <property type="term" value="C:plasma membrane"/>
    <property type="evidence" value="ECO:0007669"/>
    <property type="project" value="TreeGrafter"/>
</dbReference>
<feature type="transmembrane region" description="Helical" evidence="13">
    <location>
        <begin position="242"/>
        <end position="262"/>
    </location>
</feature>
<reference evidence="15 16" key="2">
    <citation type="journal article" date="2017" name="Sci. Rep.">
        <title>Ant-infecting Ophiocordyceps genomes reveal a high diversity of potential behavioral manipulation genes and a possible major role for enterotoxins.</title>
        <authorList>
            <person name="de Bekker C."/>
            <person name="Ohm R.A."/>
            <person name="Evans H.C."/>
            <person name="Brachmann A."/>
            <person name="Hughes D.P."/>
        </authorList>
    </citation>
    <scope>NUCLEOTIDE SEQUENCE [LARGE SCALE GENOMIC DNA]</scope>
    <source>
        <strain evidence="15 16">SC16a</strain>
    </source>
</reference>
<dbReference type="Proteomes" id="UP000037136">
    <property type="component" value="Unassembled WGS sequence"/>
</dbReference>
<dbReference type="GO" id="GO:0005524">
    <property type="term" value="F:ATP binding"/>
    <property type="evidence" value="ECO:0007669"/>
    <property type="project" value="UniProtKB-KW"/>
</dbReference>
<dbReference type="GO" id="GO:0045332">
    <property type="term" value="P:phospholipid translocation"/>
    <property type="evidence" value="ECO:0007669"/>
    <property type="project" value="TreeGrafter"/>
</dbReference>
<dbReference type="SUPFAM" id="SSF56784">
    <property type="entry name" value="HAD-like"/>
    <property type="match status" value="1"/>
</dbReference>
<keyword evidence="4 13" id="KW-0812">Transmembrane</keyword>
<evidence type="ECO:0000256" key="4">
    <source>
        <dbReference type="ARBA" id="ARBA00022692"/>
    </source>
</evidence>
<dbReference type="EMBL" id="LAZP02000667">
    <property type="protein sequence ID" value="PFH56082.1"/>
    <property type="molecule type" value="Genomic_DNA"/>
</dbReference>
<comment type="subcellular location">
    <subcellularLocation>
        <location evidence="1">Membrane</location>
        <topology evidence="1">Multi-pass membrane protein</topology>
    </subcellularLocation>
</comment>
<accession>A0A2A9P5D8</accession>
<keyword evidence="6" id="KW-0547">Nucleotide-binding</keyword>
<evidence type="ECO:0000256" key="8">
    <source>
        <dbReference type="ARBA" id="ARBA00022842"/>
    </source>
</evidence>
<dbReference type="OrthoDB" id="377733at2759"/>
<protein>
    <recommendedName>
        <fullName evidence="3">P-type phospholipid transporter</fullName>
        <ecNumber evidence="3">7.6.2.1</ecNumber>
    </recommendedName>
</protein>
<keyword evidence="5" id="KW-0479">Metal-binding</keyword>
<evidence type="ECO:0000313" key="16">
    <source>
        <dbReference type="Proteomes" id="UP000037136"/>
    </source>
</evidence>
<keyword evidence="8" id="KW-0460">Magnesium</keyword>
<dbReference type="GO" id="GO:0005802">
    <property type="term" value="C:trans-Golgi network"/>
    <property type="evidence" value="ECO:0007669"/>
    <property type="project" value="TreeGrafter"/>
</dbReference>
<dbReference type="FunFam" id="3.40.50.1000:FF:000014">
    <property type="entry name" value="Phospholipid-transporting ATPase"/>
    <property type="match status" value="1"/>
</dbReference>
<evidence type="ECO:0000256" key="10">
    <source>
        <dbReference type="ARBA" id="ARBA00022989"/>
    </source>
</evidence>
<dbReference type="PRINTS" id="PR00119">
    <property type="entry name" value="CATATPASE"/>
</dbReference>
<comment type="similarity">
    <text evidence="2">Belongs to the cation transport ATPase (P-type) (TC 3.A.3) family. Type IV subfamily.</text>
</comment>